<keyword evidence="2" id="KW-1185">Reference proteome</keyword>
<protein>
    <submittedName>
        <fullName evidence="1">Uncharacterized protein</fullName>
    </submittedName>
</protein>
<name>A0AAE9JU82_CAEBR</name>
<reference evidence="1 2" key="1">
    <citation type="submission" date="2022-04" db="EMBL/GenBank/DDBJ databases">
        <title>Chromosome-level reference genomes for two strains of Caenorhabditis briggsae: an improved platform for comparative genomics.</title>
        <authorList>
            <person name="Stevens L."/>
            <person name="Andersen E."/>
        </authorList>
    </citation>
    <scope>NUCLEOTIDE SEQUENCE [LARGE SCALE GENOMIC DNA]</scope>
    <source>
        <strain evidence="1">VX34</strain>
        <tissue evidence="1">Whole-organism</tissue>
    </source>
</reference>
<sequence length="93" mass="9024">MKTSTPKPAPARENEIPVPLGYSTSHALTSVPMPAAVINTSAATKAGNTSGGGSIADANATGNIALALAAIVRFGISAKSDGATTTPSMISGA</sequence>
<proteinExistence type="predicted"/>
<evidence type="ECO:0000313" key="1">
    <source>
        <dbReference type="EMBL" id="UMM44409.1"/>
    </source>
</evidence>
<evidence type="ECO:0000313" key="2">
    <source>
        <dbReference type="Proteomes" id="UP000829354"/>
    </source>
</evidence>
<gene>
    <name evidence="1" type="ORF">L5515_019562</name>
</gene>
<dbReference type="EMBL" id="CP092625">
    <property type="protein sequence ID" value="UMM44409.1"/>
    <property type="molecule type" value="Genomic_DNA"/>
</dbReference>
<dbReference type="AlphaFoldDB" id="A0AAE9JU82"/>
<dbReference type="Proteomes" id="UP000829354">
    <property type="component" value="Chromosome X"/>
</dbReference>
<organism evidence="1 2">
    <name type="scientific">Caenorhabditis briggsae</name>
    <dbReference type="NCBI Taxonomy" id="6238"/>
    <lineage>
        <taxon>Eukaryota</taxon>
        <taxon>Metazoa</taxon>
        <taxon>Ecdysozoa</taxon>
        <taxon>Nematoda</taxon>
        <taxon>Chromadorea</taxon>
        <taxon>Rhabditida</taxon>
        <taxon>Rhabditina</taxon>
        <taxon>Rhabditomorpha</taxon>
        <taxon>Rhabditoidea</taxon>
        <taxon>Rhabditidae</taxon>
        <taxon>Peloderinae</taxon>
        <taxon>Caenorhabditis</taxon>
    </lineage>
</organism>
<accession>A0AAE9JU82</accession>